<evidence type="ECO:0000313" key="6">
    <source>
        <dbReference type="EMBL" id="AUM75881.1"/>
    </source>
</evidence>
<accession>A0A2K9MJS1</accession>
<proteinExistence type="predicted"/>
<keyword evidence="5" id="KW-0479">Metal-binding</keyword>
<geneLocation type="plasmid" evidence="7">
    <name>pcba4604-02</name>
</geneLocation>
<dbReference type="Pfam" id="PF03737">
    <property type="entry name" value="RraA-like"/>
    <property type="match status" value="1"/>
</dbReference>
<evidence type="ECO:0000256" key="1">
    <source>
        <dbReference type="ARBA" id="ARBA00001968"/>
    </source>
</evidence>
<dbReference type="InterPro" id="IPR036704">
    <property type="entry name" value="RraA/RraA-like_sf"/>
</dbReference>
<keyword evidence="6" id="KW-0614">Plasmid</keyword>
<evidence type="ECO:0000256" key="4">
    <source>
        <dbReference type="ARBA" id="ARBA00030169"/>
    </source>
</evidence>
<dbReference type="GO" id="GO:0046872">
    <property type="term" value="F:metal ion binding"/>
    <property type="evidence" value="ECO:0007669"/>
    <property type="project" value="UniProtKB-KW"/>
</dbReference>
<dbReference type="InterPro" id="IPR005493">
    <property type="entry name" value="RraA/RraA-like"/>
</dbReference>
<evidence type="ECO:0000256" key="5">
    <source>
        <dbReference type="PIRSR" id="PIRSR605493-1"/>
    </source>
</evidence>
<dbReference type="PANTHER" id="PTHR33254:SF4">
    <property type="entry name" value="4-HYDROXY-4-METHYL-2-OXOGLUTARATE ALDOLASE 3-RELATED"/>
    <property type="match status" value="1"/>
</dbReference>
<organism evidence="6 7">
    <name type="scientific">Paracoccus jeotgali</name>
    <dbReference type="NCBI Taxonomy" id="2065379"/>
    <lineage>
        <taxon>Bacteria</taxon>
        <taxon>Pseudomonadati</taxon>
        <taxon>Pseudomonadota</taxon>
        <taxon>Alphaproteobacteria</taxon>
        <taxon>Rhodobacterales</taxon>
        <taxon>Paracoccaceae</taxon>
        <taxon>Paracoccus</taxon>
    </lineage>
</organism>
<dbReference type="PANTHER" id="PTHR33254">
    <property type="entry name" value="4-HYDROXY-4-METHYL-2-OXOGLUTARATE ALDOLASE 3-RELATED"/>
    <property type="match status" value="1"/>
</dbReference>
<dbReference type="CDD" id="cd16841">
    <property type="entry name" value="RraA_family"/>
    <property type="match status" value="1"/>
</dbReference>
<dbReference type="Gene3D" id="3.50.30.40">
    <property type="entry name" value="Ribonuclease E inhibitor RraA/RraA-like"/>
    <property type="match status" value="1"/>
</dbReference>
<dbReference type="EMBL" id="CP025585">
    <property type="protein sequence ID" value="AUM75881.1"/>
    <property type="molecule type" value="Genomic_DNA"/>
</dbReference>
<keyword evidence="7" id="KW-1185">Reference proteome</keyword>
<dbReference type="AlphaFoldDB" id="A0A2K9MJS1"/>
<dbReference type="Proteomes" id="UP000234882">
    <property type="component" value="Plasmid pCBA4604-02"/>
</dbReference>
<reference evidence="6 7" key="1">
    <citation type="submission" date="2017-12" db="EMBL/GenBank/DDBJ databases">
        <title>Genomic analysis of Paracoccus sp. CBA4604.</title>
        <authorList>
            <person name="Roh S.W."/>
            <person name="Kim J.Y."/>
            <person name="Kim J.S."/>
        </authorList>
    </citation>
    <scope>NUCLEOTIDE SEQUENCE [LARGE SCALE GENOMIC DNA]</scope>
    <source>
        <strain evidence="6 7">CBA4604</strain>
        <plasmid evidence="7">pcba4604-02</plasmid>
    </source>
</reference>
<evidence type="ECO:0000313" key="7">
    <source>
        <dbReference type="Proteomes" id="UP000234882"/>
    </source>
</evidence>
<evidence type="ECO:0000256" key="3">
    <source>
        <dbReference type="ARBA" id="ARBA00029596"/>
    </source>
</evidence>
<comment type="cofactor">
    <cofactor evidence="5">
        <name>Mg(2+)</name>
        <dbReference type="ChEBI" id="CHEBI:18420"/>
    </cofactor>
</comment>
<dbReference type="KEGG" id="paru:CYR75_15815"/>
<comment type="cofactor">
    <cofactor evidence="1">
        <name>a divalent metal cation</name>
        <dbReference type="ChEBI" id="CHEBI:60240"/>
    </cofactor>
</comment>
<dbReference type="SUPFAM" id="SSF89562">
    <property type="entry name" value="RraA-like"/>
    <property type="match status" value="1"/>
</dbReference>
<sequence>MKVIMNTPLPRPPKYFLGPEPAPLDDDLIALLAQLETTMFGHILYWGSMDRGIQASRGFAPRTVGRALTVQCPAADSTILHHAIGLAKQGDILVIDRLGDDKYACLGDGVAAAAQEAGIVGAIIDGPCTDADEMARMQFPVWCRGTAPVTTRLLDIAGRVHVPVSCGGTAVMPGAAILADSDGVFALPPDEARTMAEIALTRGQIAQKRRETRAPGVALGAATGATRLVEAELARDNGKPSQ</sequence>
<protein>
    <recommendedName>
        <fullName evidence="2">Putative 4-hydroxy-4-methyl-2-oxoglutarate aldolase</fullName>
    </recommendedName>
    <alternativeName>
        <fullName evidence="3">Regulator of ribonuclease activity homolog</fullName>
    </alternativeName>
    <alternativeName>
        <fullName evidence="4">RraA-like protein</fullName>
    </alternativeName>
</protein>
<keyword evidence="5" id="KW-0460">Magnesium</keyword>
<gene>
    <name evidence="6" type="ORF">CYR75_15815</name>
</gene>
<feature type="binding site" evidence="5">
    <location>
        <position position="130"/>
    </location>
    <ligand>
        <name>Mg(2+)</name>
        <dbReference type="ChEBI" id="CHEBI:18420"/>
    </ligand>
</feature>
<evidence type="ECO:0000256" key="2">
    <source>
        <dbReference type="ARBA" id="ARBA00016549"/>
    </source>
</evidence>
<feature type="binding site" evidence="5">
    <location>
        <begin position="107"/>
        <end position="110"/>
    </location>
    <ligand>
        <name>substrate</name>
    </ligand>
</feature>
<name>A0A2K9MJS1_9RHOB</name>